<evidence type="ECO:0000259" key="3">
    <source>
        <dbReference type="Pfam" id="PF00694"/>
    </source>
</evidence>
<organism evidence="4 5">
    <name type="scientific">Smittium megazygosporum</name>
    <dbReference type="NCBI Taxonomy" id="133381"/>
    <lineage>
        <taxon>Eukaryota</taxon>
        <taxon>Fungi</taxon>
        <taxon>Fungi incertae sedis</taxon>
        <taxon>Zoopagomycota</taxon>
        <taxon>Kickxellomycotina</taxon>
        <taxon>Harpellomycetes</taxon>
        <taxon>Harpellales</taxon>
        <taxon>Legeriomycetaceae</taxon>
        <taxon>Smittium</taxon>
    </lineage>
</organism>
<name>A0A2T9Z7G3_9FUNG</name>
<dbReference type="InterPro" id="IPR015928">
    <property type="entry name" value="Aconitase/3IPM_dehydase_swvl"/>
</dbReference>
<dbReference type="GO" id="GO:0016829">
    <property type="term" value="F:lyase activity"/>
    <property type="evidence" value="ECO:0007669"/>
    <property type="project" value="UniProtKB-KW"/>
</dbReference>
<proteinExistence type="predicted"/>
<comment type="caution">
    <text evidence="4">The sequence shown here is derived from an EMBL/GenBank/DDBJ whole genome shotgun (WGS) entry which is preliminary data.</text>
</comment>
<dbReference type="SUPFAM" id="SSF52016">
    <property type="entry name" value="LeuD/IlvD-like"/>
    <property type="match status" value="1"/>
</dbReference>
<dbReference type="OrthoDB" id="419183at2759"/>
<reference evidence="4 5" key="1">
    <citation type="journal article" date="2018" name="MBio">
        <title>Comparative Genomics Reveals the Core Gene Toolbox for the Fungus-Insect Symbiosis.</title>
        <authorList>
            <person name="Wang Y."/>
            <person name="Stata M."/>
            <person name="Wang W."/>
            <person name="Stajich J.E."/>
            <person name="White M.M."/>
            <person name="Moncalvo J.M."/>
        </authorList>
    </citation>
    <scope>NUCLEOTIDE SEQUENCE [LARGE SCALE GENOMIC DNA]</scope>
    <source>
        <strain evidence="4 5">SC-DP-2</strain>
    </source>
</reference>
<protein>
    <recommendedName>
        <fullName evidence="3">Aconitase A/isopropylmalate dehydratase small subunit swivel domain-containing protein</fullName>
    </recommendedName>
</protein>
<dbReference type="InterPro" id="IPR000573">
    <property type="entry name" value="AconitaseA/IPMdHydase_ssu_swvl"/>
</dbReference>
<evidence type="ECO:0000313" key="4">
    <source>
        <dbReference type="EMBL" id="PVV00541.1"/>
    </source>
</evidence>
<evidence type="ECO:0000256" key="2">
    <source>
        <dbReference type="SAM" id="MobiDB-lite"/>
    </source>
</evidence>
<dbReference type="EMBL" id="MBFS01001914">
    <property type="protein sequence ID" value="PVV00541.1"/>
    <property type="molecule type" value="Genomic_DNA"/>
</dbReference>
<dbReference type="Gene3D" id="3.20.19.10">
    <property type="entry name" value="Aconitase, domain 4"/>
    <property type="match status" value="1"/>
</dbReference>
<sequence>MEPNPIFVEGATDMDVDSQPAAQKAPESSQLITGKAQFNKDLGTDAFQHVRPEFRKKVEQGFVIIVAGSGFGSGSSREEAPRAIKGARVKAVIAKSYAFIYSRNQPNMTLMGIIFKDERFYELAKEGFTVSIDLPNRTIICEGETFPFNLSVMKERLIFGGGVTEMCRKYRDTIFRAAISVNPDKFLKSYIRESSETKAQLA</sequence>
<dbReference type="AlphaFoldDB" id="A0A2T9Z7G3"/>
<dbReference type="STRING" id="133381.A0A2T9Z7G3"/>
<dbReference type="PANTHER" id="PTHR43345">
    <property type="entry name" value="3-ISOPROPYLMALATE DEHYDRATASE SMALL SUBUNIT 2-RELATED-RELATED"/>
    <property type="match status" value="1"/>
</dbReference>
<evidence type="ECO:0000313" key="5">
    <source>
        <dbReference type="Proteomes" id="UP000245609"/>
    </source>
</evidence>
<accession>A0A2T9Z7G3</accession>
<gene>
    <name evidence="4" type="ORF">BB560_005074</name>
</gene>
<dbReference type="PANTHER" id="PTHR43345:SF2">
    <property type="entry name" value="3-ISOPROPYLMALATE DEHYDRATASE SMALL SUBUNIT 1"/>
    <property type="match status" value="1"/>
</dbReference>
<dbReference type="InterPro" id="IPR050075">
    <property type="entry name" value="LeuD"/>
</dbReference>
<dbReference type="Pfam" id="PF00694">
    <property type="entry name" value="Aconitase_C"/>
    <property type="match status" value="1"/>
</dbReference>
<feature type="domain" description="Aconitase A/isopropylmalate dehydratase small subunit swivel" evidence="3">
    <location>
        <begin position="46"/>
        <end position="117"/>
    </location>
</feature>
<feature type="region of interest" description="Disordered" evidence="2">
    <location>
        <begin position="1"/>
        <end position="29"/>
    </location>
</feature>
<keyword evidence="5" id="KW-1185">Reference proteome</keyword>
<dbReference type="Proteomes" id="UP000245609">
    <property type="component" value="Unassembled WGS sequence"/>
</dbReference>
<evidence type="ECO:0000256" key="1">
    <source>
        <dbReference type="ARBA" id="ARBA00023239"/>
    </source>
</evidence>
<keyword evidence="1" id="KW-0456">Lyase</keyword>